<dbReference type="AlphaFoldDB" id="A0A314YZI5"/>
<dbReference type="EMBL" id="PJQY01002320">
    <property type="protein sequence ID" value="PQP94755.1"/>
    <property type="molecule type" value="Genomic_DNA"/>
</dbReference>
<evidence type="ECO:0000313" key="2">
    <source>
        <dbReference type="EMBL" id="PQP94755.1"/>
    </source>
</evidence>
<dbReference type="Proteomes" id="UP000250321">
    <property type="component" value="Unassembled WGS sequence"/>
</dbReference>
<proteinExistence type="predicted"/>
<feature type="compositionally biased region" description="Polar residues" evidence="1">
    <location>
        <begin position="27"/>
        <end position="38"/>
    </location>
</feature>
<reference evidence="2 3" key="1">
    <citation type="submission" date="2018-02" db="EMBL/GenBank/DDBJ databases">
        <title>Draft genome of wild Prunus yedoensis var. nudiflora.</title>
        <authorList>
            <person name="Baek S."/>
            <person name="Kim J.-H."/>
            <person name="Choi K."/>
            <person name="Kim G.-B."/>
            <person name="Cho A."/>
            <person name="Jang H."/>
            <person name="Shin C.-H."/>
            <person name="Yu H.-J."/>
            <person name="Mun J.-H."/>
        </authorList>
    </citation>
    <scope>NUCLEOTIDE SEQUENCE [LARGE SCALE GENOMIC DNA]</scope>
    <source>
        <strain evidence="3">cv. Jeju island</strain>
        <tissue evidence="2">Leaf</tissue>
    </source>
</reference>
<keyword evidence="3" id="KW-1185">Reference proteome</keyword>
<comment type="caution">
    <text evidence="2">The sequence shown here is derived from an EMBL/GenBank/DDBJ whole genome shotgun (WGS) entry which is preliminary data.</text>
</comment>
<gene>
    <name evidence="2" type="ORF">Pyn_40102</name>
</gene>
<dbReference type="STRING" id="2094558.A0A314YZI5"/>
<evidence type="ECO:0000256" key="1">
    <source>
        <dbReference type="SAM" id="MobiDB-lite"/>
    </source>
</evidence>
<name>A0A314YZI5_PRUYE</name>
<accession>A0A314YZI5</accession>
<organism evidence="2 3">
    <name type="scientific">Prunus yedoensis var. nudiflora</name>
    <dbReference type="NCBI Taxonomy" id="2094558"/>
    <lineage>
        <taxon>Eukaryota</taxon>
        <taxon>Viridiplantae</taxon>
        <taxon>Streptophyta</taxon>
        <taxon>Embryophyta</taxon>
        <taxon>Tracheophyta</taxon>
        <taxon>Spermatophyta</taxon>
        <taxon>Magnoliopsida</taxon>
        <taxon>eudicotyledons</taxon>
        <taxon>Gunneridae</taxon>
        <taxon>Pentapetalae</taxon>
        <taxon>rosids</taxon>
        <taxon>fabids</taxon>
        <taxon>Rosales</taxon>
        <taxon>Rosaceae</taxon>
        <taxon>Amygdaloideae</taxon>
        <taxon>Amygdaleae</taxon>
        <taxon>Prunus</taxon>
    </lineage>
</organism>
<sequence>MVKDQPVSSEDERIVSVNPSPAAVITGPSSDATEQPKSSDVGGERSTPIHLICMHLKNRAFHMAVSLLTPFLLSLV</sequence>
<feature type="region of interest" description="Disordered" evidence="1">
    <location>
        <begin position="1"/>
        <end position="45"/>
    </location>
</feature>
<protein>
    <submittedName>
        <fullName evidence="2">Uncharacterized protein</fullName>
    </submittedName>
</protein>
<evidence type="ECO:0000313" key="3">
    <source>
        <dbReference type="Proteomes" id="UP000250321"/>
    </source>
</evidence>